<keyword evidence="4" id="KW-1185">Reference proteome</keyword>
<evidence type="ECO:0000256" key="1">
    <source>
        <dbReference type="SAM" id="MobiDB-lite"/>
    </source>
</evidence>
<organism evidence="3 4">
    <name type="scientific">Riccia sorocarpa</name>
    <dbReference type="NCBI Taxonomy" id="122646"/>
    <lineage>
        <taxon>Eukaryota</taxon>
        <taxon>Viridiplantae</taxon>
        <taxon>Streptophyta</taxon>
        <taxon>Embryophyta</taxon>
        <taxon>Marchantiophyta</taxon>
        <taxon>Marchantiopsida</taxon>
        <taxon>Marchantiidae</taxon>
        <taxon>Marchantiales</taxon>
        <taxon>Ricciaceae</taxon>
        <taxon>Riccia</taxon>
    </lineage>
</organism>
<evidence type="ECO:0000259" key="2">
    <source>
        <dbReference type="SMART" id="SM00507"/>
    </source>
</evidence>
<sequence length="313" mass="35441">MVNAGSYFVISDRPFLHGSGRCSQLAPAARNLQISRPWGCVICRRDCPVTLCKLKKGDDSLGSGKLAIKSKRKGADISEARHLQKLQSSDPLPSGSSTREVSTHGVASPASEMEMIAEEYLEAHEDDEFSVYRGLVLDTAYRPINVVNWKRALCLDILEKADVLEYYDQMVLSPNRVFFIPAVLKVCNFVHTPGQKMVKLTLNRSNVFLRDKFRCQYCYSRENLTIDHVVAVSRGGGWTWDNLVTACAKCNLKKADKSLEEAHMRLVQPPKEPKALNSLHLPPNYKTFRSLTLNRYTPAEWRDYLPKKFPTFQ</sequence>
<dbReference type="Gene3D" id="1.10.30.50">
    <property type="match status" value="1"/>
</dbReference>
<dbReference type="Pfam" id="PF01844">
    <property type="entry name" value="HNH"/>
    <property type="match status" value="1"/>
</dbReference>
<dbReference type="PANTHER" id="PTHR33877">
    <property type="entry name" value="SLL1193 PROTEIN"/>
    <property type="match status" value="1"/>
</dbReference>
<name>A0ABD3IBD6_9MARC</name>
<dbReference type="InterPro" id="IPR002711">
    <property type="entry name" value="HNH"/>
</dbReference>
<protein>
    <recommendedName>
        <fullName evidence="2">HNH nuclease domain-containing protein</fullName>
    </recommendedName>
</protein>
<dbReference type="AlphaFoldDB" id="A0ABD3IBD6"/>
<reference evidence="3 4" key="1">
    <citation type="submission" date="2024-09" db="EMBL/GenBank/DDBJ databases">
        <title>Chromosome-scale assembly of Riccia sorocarpa.</title>
        <authorList>
            <person name="Paukszto L."/>
        </authorList>
    </citation>
    <scope>NUCLEOTIDE SEQUENCE [LARGE SCALE GENOMIC DNA]</scope>
    <source>
        <strain evidence="3">LP-2024</strain>
        <tissue evidence="3">Aerial parts of the thallus</tissue>
    </source>
</reference>
<evidence type="ECO:0000313" key="4">
    <source>
        <dbReference type="Proteomes" id="UP001633002"/>
    </source>
</evidence>
<dbReference type="Proteomes" id="UP001633002">
    <property type="component" value="Unassembled WGS sequence"/>
</dbReference>
<feature type="domain" description="HNH nuclease" evidence="2">
    <location>
        <begin position="202"/>
        <end position="252"/>
    </location>
</feature>
<accession>A0ABD3IBD6</accession>
<feature type="compositionally biased region" description="Polar residues" evidence="1">
    <location>
        <begin position="85"/>
        <end position="100"/>
    </location>
</feature>
<comment type="caution">
    <text evidence="3">The sequence shown here is derived from an EMBL/GenBank/DDBJ whole genome shotgun (WGS) entry which is preliminary data.</text>
</comment>
<gene>
    <name evidence="3" type="ORF">R1sor_019032</name>
</gene>
<dbReference type="CDD" id="cd00085">
    <property type="entry name" value="HNHc"/>
    <property type="match status" value="1"/>
</dbReference>
<feature type="region of interest" description="Disordered" evidence="1">
    <location>
        <begin position="85"/>
        <end position="109"/>
    </location>
</feature>
<dbReference type="EMBL" id="JBJQOH010000001">
    <property type="protein sequence ID" value="KAL3701010.1"/>
    <property type="molecule type" value="Genomic_DNA"/>
</dbReference>
<evidence type="ECO:0000313" key="3">
    <source>
        <dbReference type="EMBL" id="KAL3701010.1"/>
    </source>
</evidence>
<proteinExistence type="predicted"/>
<dbReference type="SMART" id="SM00507">
    <property type="entry name" value="HNHc"/>
    <property type="match status" value="1"/>
</dbReference>
<dbReference type="InterPro" id="IPR003615">
    <property type="entry name" value="HNH_nuc"/>
</dbReference>
<dbReference type="InterPro" id="IPR052892">
    <property type="entry name" value="NA-targeting_endonuclease"/>
</dbReference>
<dbReference type="PANTHER" id="PTHR33877:SF2">
    <property type="entry name" value="OS07G0170200 PROTEIN"/>
    <property type="match status" value="1"/>
</dbReference>